<dbReference type="SUPFAM" id="SSF55729">
    <property type="entry name" value="Acyl-CoA N-acyltransferases (Nat)"/>
    <property type="match status" value="1"/>
</dbReference>
<dbReference type="AlphaFoldDB" id="A0A7W5F8K7"/>
<gene>
    <name evidence="2" type="ORF">FHS12_002295</name>
</gene>
<dbReference type="GO" id="GO:0016747">
    <property type="term" value="F:acyltransferase activity, transferring groups other than amino-acyl groups"/>
    <property type="evidence" value="ECO:0007669"/>
    <property type="project" value="InterPro"/>
</dbReference>
<protein>
    <submittedName>
        <fullName evidence="2">Ribosomal protein S18 acetylase RimI-like enzyme</fullName>
    </submittedName>
</protein>
<dbReference type="Pfam" id="PF00583">
    <property type="entry name" value="Acetyltransf_1"/>
    <property type="match status" value="1"/>
</dbReference>
<organism evidence="2 3">
    <name type="scientific">Nocardioides albus</name>
    <dbReference type="NCBI Taxonomy" id="1841"/>
    <lineage>
        <taxon>Bacteria</taxon>
        <taxon>Bacillati</taxon>
        <taxon>Actinomycetota</taxon>
        <taxon>Actinomycetes</taxon>
        <taxon>Propionibacteriales</taxon>
        <taxon>Nocardioidaceae</taxon>
        <taxon>Nocardioides</taxon>
    </lineage>
</organism>
<feature type="domain" description="N-acetyltransferase" evidence="1">
    <location>
        <begin position="3"/>
        <end position="147"/>
    </location>
</feature>
<keyword evidence="2" id="KW-0687">Ribonucleoprotein</keyword>
<keyword evidence="2" id="KW-0689">Ribosomal protein</keyword>
<evidence type="ECO:0000259" key="1">
    <source>
        <dbReference type="PROSITE" id="PS51186"/>
    </source>
</evidence>
<name>A0A7W5F8K7_9ACTN</name>
<proteinExistence type="predicted"/>
<sequence length="149" mass="16192">MGPHIEALGTDDIGWVWDLYRVTLHADHAAATGRTDDELYAAQLSALASGSVSALLDGGGARVGYIRVTDDGTDLTIRDIAIRPDQQDHGFGSAAIVLVAARAATSGQDLVLRVLHTNPRARRLYERLGFEVDEERGRSTQMRLRVARI</sequence>
<keyword evidence="3" id="KW-1185">Reference proteome</keyword>
<reference evidence="2 3" key="1">
    <citation type="submission" date="2020-08" db="EMBL/GenBank/DDBJ databases">
        <title>Genomic Encyclopedia of Type Strains, Phase III (KMG-III): the genomes of soil and plant-associated and newly described type strains.</title>
        <authorList>
            <person name="Whitman W."/>
        </authorList>
    </citation>
    <scope>NUCLEOTIDE SEQUENCE [LARGE SCALE GENOMIC DNA]</scope>
    <source>
        <strain evidence="2 3">CECT 3302</strain>
    </source>
</reference>
<dbReference type="InterPro" id="IPR016181">
    <property type="entry name" value="Acyl_CoA_acyltransferase"/>
</dbReference>
<evidence type="ECO:0000313" key="2">
    <source>
        <dbReference type="EMBL" id="MBB3089349.1"/>
    </source>
</evidence>
<dbReference type="Proteomes" id="UP000577707">
    <property type="component" value="Unassembled WGS sequence"/>
</dbReference>
<dbReference type="GO" id="GO:0005840">
    <property type="term" value="C:ribosome"/>
    <property type="evidence" value="ECO:0007669"/>
    <property type="project" value="UniProtKB-KW"/>
</dbReference>
<dbReference type="InterPro" id="IPR000182">
    <property type="entry name" value="GNAT_dom"/>
</dbReference>
<dbReference type="Gene3D" id="3.40.630.30">
    <property type="match status" value="1"/>
</dbReference>
<dbReference type="EMBL" id="JACHXG010000004">
    <property type="protein sequence ID" value="MBB3089349.1"/>
    <property type="molecule type" value="Genomic_DNA"/>
</dbReference>
<comment type="caution">
    <text evidence="2">The sequence shown here is derived from an EMBL/GenBank/DDBJ whole genome shotgun (WGS) entry which is preliminary data.</text>
</comment>
<accession>A0A7W5F8K7</accession>
<dbReference type="PROSITE" id="PS51186">
    <property type="entry name" value="GNAT"/>
    <property type="match status" value="1"/>
</dbReference>
<dbReference type="RefSeq" id="WP_221208749.1">
    <property type="nucleotide sequence ID" value="NZ_BMQT01000002.1"/>
</dbReference>
<evidence type="ECO:0000313" key="3">
    <source>
        <dbReference type="Proteomes" id="UP000577707"/>
    </source>
</evidence>